<dbReference type="Proteomes" id="UP000574067">
    <property type="component" value="Unassembled WGS sequence"/>
</dbReference>
<evidence type="ECO:0000256" key="5">
    <source>
        <dbReference type="ARBA" id="ARBA00023136"/>
    </source>
</evidence>
<dbReference type="PROSITE" id="PS50850">
    <property type="entry name" value="MFS"/>
    <property type="match status" value="1"/>
</dbReference>
<dbReference type="EMBL" id="JABBFW010000012">
    <property type="protein sequence ID" value="NML16716.1"/>
    <property type="molecule type" value="Genomic_DNA"/>
</dbReference>
<sequence length="446" mass="45914">MLPRTDQPPVPASTGSRYTLVLLTLLSALAFMDRQVLAVLITPVKAEFGLSDLQVGLVTGLGYALAFAVLGVPMGRLADRLERRSVVAWCRGLGGALGALGAMTTGAWSLMATRAGGALSDAGAGPASMALLAELYPPEQRSRVMSVFSAGASLGALLALLVGAWLAQRYGWRTTVALVGAASLVMALVLRLTVRALPKAVHAGAAAAAARGGVAEIWSMPVARSLILATAFALVAGYGFGAWNLSLLVRRHGLDLQAAGMVSTVAALSSVVGSLWAGALADRLTRRDLRWQLGVPLLGMGLALPCGVGYLLLPAGALVPAVALVAGFSLFVSWWAAPVYAALSLVVPPRRRATANAMMLMAGAVVGTGLGPVGVGWLSDHLARLGLDATPGESLRWALLGAMAMLLPCLLMLLRGLRAYPAARQASSMPQTVQAVALPEKGLPAR</sequence>
<feature type="transmembrane region" description="Helical" evidence="6">
    <location>
        <begin position="147"/>
        <end position="166"/>
    </location>
</feature>
<feature type="transmembrane region" description="Helical" evidence="6">
    <location>
        <begin position="86"/>
        <end position="111"/>
    </location>
</feature>
<dbReference type="PANTHER" id="PTHR23505">
    <property type="entry name" value="SPINSTER"/>
    <property type="match status" value="1"/>
</dbReference>
<organism evidence="8 9">
    <name type="scientific">Azohydromonas caseinilytica</name>
    <dbReference type="NCBI Taxonomy" id="2728836"/>
    <lineage>
        <taxon>Bacteria</taxon>
        <taxon>Pseudomonadati</taxon>
        <taxon>Pseudomonadota</taxon>
        <taxon>Betaproteobacteria</taxon>
        <taxon>Burkholderiales</taxon>
        <taxon>Sphaerotilaceae</taxon>
        <taxon>Azohydromonas</taxon>
    </lineage>
</organism>
<dbReference type="GO" id="GO:0022857">
    <property type="term" value="F:transmembrane transporter activity"/>
    <property type="evidence" value="ECO:0007669"/>
    <property type="project" value="InterPro"/>
</dbReference>
<dbReference type="InterPro" id="IPR044770">
    <property type="entry name" value="MFS_spinster-like"/>
</dbReference>
<feature type="domain" description="Major facilitator superfamily (MFS) profile" evidence="7">
    <location>
        <begin position="19"/>
        <end position="419"/>
    </location>
</feature>
<dbReference type="Gene3D" id="1.20.1250.20">
    <property type="entry name" value="MFS general substrate transporter like domains"/>
    <property type="match status" value="1"/>
</dbReference>
<comment type="subcellular location">
    <subcellularLocation>
        <location evidence="1">Membrane</location>
        <topology evidence="1">Multi-pass membrane protein</topology>
    </subcellularLocation>
</comment>
<feature type="transmembrane region" description="Helical" evidence="6">
    <location>
        <begin position="293"/>
        <end position="313"/>
    </location>
</feature>
<feature type="transmembrane region" description="Helical" evidence="6">
    <location>
        <begin position="172"/>
        <end position="190"/>
    </location>
</feature>
<evidence type="ECO:0000313" key="9">
    <source>
        <dbReference type="Proteomes" id="UP000574067"/>
    </source>
</evidence>
<accession>A0A848FCL9</accession>
<evidence type="ECO:0000313" key="8">
    <source>
        <dbReference type="EMBL" id="NML16716.1"/>
    </source>
</evidence>
<feature type="transmembrane region" description="Helical" evidence="6">
    <location>
        <begin position="226"/>
        <end position="246"/>
    </location>
</feature>
<comment type="caution">
    <text evidence="8">The sequence shown here is derived from an EMBL/GenBank/DDBJ whole genome shotgun (WGS) entry which is preliminary data.</text>
</comment>
<feature type="transmembrane region" description="Helical" evidence="6">
    <location>
        <begin position="117"/>
        <end position="135"/>
    </location>
</feature>
<dbReference type="PANTHER" id="PTHR23505:SF79">
    <property type="entry name" value="PROTEIN SPINSTER"/>
    <property type="match status" value="1"/>
</dbReference>
<evidence type="ECO:0000256" key="2">
    <source>
        <dbReference type="ARBA" id="ARBA00022448"/>
    </source>
</evidence>
<feature type="transmembrane region" description="Helical" evidence="6">
    <location>
        <begin position="319"/>
        <end position="343"/>
    </location>
</feature>
<evidence type="ECO:0000256" key="3">
    <source>
        <dbReference type="ARBA" id="ARBA00022692"/>
    </source>
</evidence>
<feature type="transmembrane region" description="Helical" evidence="6">
    <location>
        <begin position="355"/>
        <end position="375"/>
    </location>
</feature>
<keyword evidence="4 6" id="KW-1133">Transmembrane helix</keyword>
<dbReference type="Pfam" id="PF07690">
    <property type="entry name" value="MFS_1"/>
    <property type="match status" value="1"/>
</dbReference>
<dbReference type="InterPro" id="IPR011701">
    <property type="entry name" value="MFS"/>
</dbReference>
<reference evidence="8 9" key="1">
    <citation type="submission" date="2020-04" db="EMBL/GenBank/DDBJ databases">
        <title>Azohydromonas sp. isolated from soil.</title>
        <authorList>
            <person name="Dahal R.H."/>
        </authorList>
    </citation>
    <scope>NUCLEOTIDE SEQUENCE [LARGE SCALE GENOMIC DNA]</scope>
    <source>
        <strain evidence="8 9">G-1-1-14</strain>
    </source>
</reference>
<keyword evidence="5 6" id="KW-0472">Membrane</keyword>
<protein>
    <submittedName>
        <fullName evidence="8">MFS transporter</fullName>
    </submittedName>
</protein>
<dbReference type="AlphaFoldDB" id="A0A848FCL9"/>
<gene>
    <name evidence="8" type="ORF">HHL10_17170</name>
</gene>
<evidence type="ECO:0000256" key="1">
    <source>
        <dbReference type="ARBA" id="ARBA00004141"/>
    </source>
</evidence>
<keyword evidence="3 6" id="KW-0812">Transmembrane</keyword>
<dbReference type="GO" id="GO:0016020">
    <property type="term" value="C:membrane"/>
    <property type="evidence" value="ECO:0007669"/>
    <property type="project" value="UniProtKB-SubCell"/>
</dbReference>
<evidence type="ECO:0000256" key="6">
    <source>
        <dbReference type="SAM" id="Phobius"/>
    </source>
</evidence>
<evidence type="ECO:0000259" key="7">
    <source>
        <dbReference type="PROSITE" id="PS50850"/>
    </source>
</evidence>
<feature type="transmembrane region" description="Helical" evidence="6">
    <location>
        <begin position="54"/>
        <end position="74"/>
    </location>
</feature>
<name>A0A848FCL9_9BURK</name>
<evidence type="ECO:0000256" key="4">
    <source>
        <dbReference type="ARBA" id="ARBA00022989"/>
    </source>
</evidence>
<proteinExistence type="predicted"/>
<dbReference type="InterPro" id="IPR020846">
    <property type="entry name" value="MFS_dom"/>
</dbReference>
<dbReference type="InterPro" id="IPR036259">
    <property type="entry name" value="MFS_trans_sf"/>
</dbReference>
<dbReference type="SUPFAM" id="SSF103473">
    <property type="entry name" value="MFS general substrate transporter"/>
    <property type="match status" value="1"/>
</dbReference>
<feature type="transmembrane region" description="Helical" evidence="6">
    <location>
        <begin position="258"/>
        <end position="281"/>
    </location>
</feature>
<keyword evidence="2" id="KW-0813">Transport</keyword>
<feature type="transmembrane region" description="Helical" evidence="6">
    <location>
        <begin position="395"/>
        <end position="414"/>
    </location>
</feature>
<keyword evidence="9" id="KW-1185">Reference proteome</keyword>